<dbReference type="PANTHER" id="PTHR43493:SF5">
    <property type="entry name" value="DNA GYRASE SUBUNIT A, CHLOROPLASTIC_MITOCHONDRIAL"/>
    <property type="match status" value="1"/>
</dbReference>
<dbReference type="PANTHER" id="PTHR43493">
    <property type="entry name" value="DNA GYRASE/TOPOISOMERASE SUBUNIT A"/>
    <property type="match status" value="1"/>
</dbReference>
<dbReference type="AlphaFoldDB" id="A0ABD6B3Y0"/>
<gene>
    <name evidence="1" type="ORF">ACFR9S_02320</name>
</gene>
<dbReference type="InterPro" id="IPR050220">
    <property type="entry name" value="Type_II_DNA_Topoisomerases"/>
</dbReference>
<evidence type="ECO:0000313" key="2">
    <source>
        <dbReference type="Proteomes" id="UP001597111"/>
    </source>
</evidence>
<comment type="caution">
    <text evidence="1">The sequence shown here is derived from an EMBL/GenBank/DDBJ whole genome shotgun (WGS) entry which is preliminary data.</text>
</comment>
<dbReference type="InterPro" id="IPR035516">
    <property type="entry name" value="Gyrase/topoIV_suA_C"/>
</dbReference>
<dbReference type="SUPFAM" id="SSF101904">
    <property type="entry name" value="GyrA/ParC C-terminal domain-like"/>
    <property type="match status" value="1"/>
</dbReference>
<organism evidence="1 2">
    <name type="scientific">Halolamina salina</name>
    <dbReference type="NCBI Taxonomy" id="1220023"/>
    <lineage>
        <taxon>Archaea</taxon>
        <taxon>Methanobacteriati</taxon>
        <taxon>Methanobacteriota</taxon>
        <taxon>Stenosarchaea group</taxon>
        <taxon>Halobacteria</taxon>
        <taxon>Halobacteriales</taxon>
        <taxon>Haloferacaceae</taxon>
    </lineage>
</organism>
<reference evidence="1 2" key="1">
    <citation type="journal article" date="2019" name="Int. J. Syst. Evol. Microbiol.">
        <title>The Global Catalogue of Microorganisms (GCM) 10K type strain sequencing project: providing services to taxonomists for standard genome sequencing and annotation.</title>
        <authorList>
            <consortium name="The Broad Institute Genomics Platform"/>
            <consortium name="The Broad Institute Genome Sequencing Center for Infectious Disease"/>
            <person name="Wu L."/>
            <person name="Ma J."/>
        </authorList>
    </citation>
    <scope>NUCLEOTIDE SEQUENCE [LARGE SCALE GENOMIC DNA]</scope>
    <source>
        <strain evidence="1 2">CGMCC 1.12285</strain>
    </source>
</reference>
<dbReference type="InterPro" id="IPR006691">
    <property type="entry name" value="GyrA/parC_rep"/>
</dbReference>
<evidence type="ECO:0000313" key="1">
    <source>
        <dbReference type="EMBL" id="MFD1525142.1"/>
    </source>
</evidence>
<accession>A0ABD6B3Y0</accession>
<dbReference type="RefSeq" id="WP_379817981.1">
    <property type="nucleotide sequence ID" value="NZ_JBHUDH010000016.1"/>
</dbReference>
<dbReference type="EMBL" id="JBHUDH010000016">
    <property type="protein sequence ID" value="MFD1525142.1"/>
    <property type="molecule type" value="Genomic_DNA"/>
</dbReference>
<keyword evidence="2" id="KW-1185">Reference proteome</keyword>
<dbReference type="Gene3D" id="2.120.10.90">
    <property type="entry name" value="DNA gyrase/topoisomerase IV, subunit A, C-terminal"/>
    <property type="match status" value="1"/>
</dbReference>
<feature type="non-terminal residue" evidence="1">
    <location>
        <position position="1"/>
    </location>
</feature>
<sequence length="134" mass="14482">LHQDGPAVRRGDDDEVAAVAGIDEDRSSWLLTVTENGYGKRSDLDAYRVQSRNGKGLIDIKTNDRNGRVTALDAVGPGDHLVTMSEDGQIMRCPVEDLSIVGRNTMGVTVMDLEDGDRVAAVDVIDADRIADDE</sequence>
<dbReference type="Pfam" id="PF03989">
    <property type="entry name" value="DNA_gyraseA_C"/>
    <property type="match status" value="2"/>
</dbReference>
<protein>
    <submittedName>
        <fullName evidence="1">DNA gyrase C-terminal beta-propeller domain-containing protein</fullName>
    </submittedName>
</protein>
<dbReference type="Proteomes" id="UP001597111">
    <property type="component" value="Unassembled WGS sequence"/>
</dbReference>
<proteinExistence type="predicted"/>
<name>A0ABD6B3Y0_9EURY</name>